<dbReference type="EMBL" id="CADCVI010000173">
    <property type="protein sequence ID" value="CAA9478975.1"/>
    <property type="molecule type" value="Genomic_DNA"/>
</dbReference>
<dbReference type="AlphaFoldDB" id="A0A6J4RTP9"/>
<reference evidence="2" key="1">
    <citation type="submission" date="2020-02" db="EMBL/GenBank/DDBJ databases">
        <authorList>
            <person name="Meier V. D."/>
        </authorList>
    </citation>
    <scope>NUCLEOTIDE SEQUENCE</scope>
    <source>
        <strain evidence="2">AVDCRST_MAG25</strain>
    </source>
</reference>
<keyword evidence="1" id="KW-0812">Transmembrane</keyword>
<keyword evidence="1" id="KW-0472">Membrane</keyword>
<evidence type="ECO:0000256" key="1">
    <source>
        <dbReference type="SAM" id="Phobius"/>
    </source>
</evidence>
<feature type="transmembrane region" description="Helical" evidence="1">
    <location>
        <begin position="6"/>
        <end position="27"/>
    </location>
</feature>
<sequence>MASGIWKLLGLLAVVALVSFVVGFLLVSRFVG</sequence>
<gene>
    <name evidence="2" type="ORF">AVDCRST_MAG25-2637</name>
</gene>
<proteinExistence type="predicted"/>
<name>A0A6J4RTP9_9ACTN</name>
<keyword evidence="1" id="KW-1133">Transmembrane helix</keyword>
<protein>
    <submittedName>
        <fullName evidence="2">Uncharacterized protein</fullName>
    </submittedName>
</protein>
<evidence type="ECO:0000313" key="2">
    <source>
        <dbReference type="EMBL" id="CAA9478975.1"/>
    </source>
</evidence>
<organism evidence="2">
    <name type="scientific">uncultured Rubrobacteraceae bacterium</name>
    <dbReference type="NCBI Taxonomy" id="349277"/>
    <lineage>
        <taxon>Bacteria</taxon>
        <taxon>Bacillati</taxon>
        <taxon>Actinomycetota</taxon>
        <taxon>Rubrobacteria</taxon>
        <taxon>Rubrobacterales</taxon>
        <taxon>Rubrobacteraceae</taxon>
        <taxon>environmental samples</taxon>
    </lineage>
</organism>
<accession>A0A6J4RTP9</accession>